<feature type="region of interest" description="Disordered" evidence="1">
    <location>
        <begin position="66"/>
        <end position="86"/>
    </location>
</feature>
<protein>
    <recommendedName>
        <fullName evidence="2">Retrotransposon Copia-like N-terminal domain-containing protein</fullName>
    </recommendedName>
</protein>
<dbReference type="AlphaFoldDB" id="A0A7J0DXU5"/>
<comment type="caution">
    <text evidence="3">The sequence shown here is derived from an EMBL/GenBank/DDBJ whole genome shotgun (WGS) entry which is preliminary data.</text>
</comment>
<dbReference type="PANTHER" id="PTHR37610">
    <property type="entry name" value="CCHC-TYPE DOMAIN-CONTAINING PROTEIN"/>
    <property type="match status" value="1"/>
</dbReference>
<accession>A0A7J0DXU5</accession>
<organism evidence="3 4">
    <name type="scientific">Actinidia rufa</name>
    <dbReference type="NCBI Taxonomy" id="165716"/>
    <lineage>
        <taxon>Eukaryota</taxon>
        <taxon>Viridiplantae</taxon>
        <taxon>Streptophyta</taxon>
        <taxon>Embryophyta</taxon>
        <taxon>Tracheophyta</taxon>
        <taxon>Spermatophyta</taxon>
        <taxon>Magnoliopsida</taxon>
        <taxon>eudicotyledons</taxon>
        <taxon>Gunneridae</taxon>
        <taxon>Pentapetalae</taxon>
        <taxon>asterids</taxon>
        <taxon>Ericales</taxon>
        <taxon>Actinidiaceae</taxon>
        <taxon>Actinidia</taxon>
    </lineage>
</organism>
<keyword evidence="4" id="KW-1185">Reference proteome</keyword>
<evidence type="ECO:0000256" key="1">
    <source>
        <dbReference type="SAM" id="MobiDB-lite"/>
    </source>
</evidence>
<gene>
    <name evidence="3" type="ORF">Acr_00g0092930</name>
</gene>
<feature type="compositionally biased region" description="Polar residues" evidence="1">
    <location>
        <begin position="301"/>
        <end position="318"/>
    </location>
</feature>
<feature type="domain" description="Retrotransposon Copia-like N-terminal" evidence="2">
    <location>
        <begin position="89"/>
        <end position="130"/>
    </location>
</feature>
<dbReference type="EMBL" id="BJWL01000442">
    <property type="protein sequence ID" value="GFS44925.1"/>
    <property type="molecule type" value="Genomic_DNA"/>
</dbReference>
<dbReference type="PANTHER" id="PTHR37610:SF40">
    <property type="entry name" value="OS01G0909600 PROTEIN"/>
    <property type="match status" value="1"/>
</dbReference>
<feature type="region of interest" description="Disordered" evidence="1">
    <location>
        <begin position="353"/>
        <end position="376"/>
    </location>
</feature>
<dbReference type="OrthoDB" id="1738167at2759"/>
<feature type="compositionally biased region" description="Gly residues" evidence="1">
    <location>
        <begin position="356"/>
        <end position="373"/>
    </location>
</feature>
<evidence type="ECO:0000313" key="3">
    <source>
        <dbReference type="EMBL" id="GFS44925.1"/>
    </source>
</evidence>
<evidence type="ECO:0000313" key="4">
    <source>
        <dbReference type="Proteomes" id="UP000585474"/>
    </source>
</evidence>
<feature type="region of interest" description="Disordered" evidence="1">
    <location>
        <begin position="301"/>
        <end position="322"/>
    </location>
</feature>
<reference evidence="4" key="1">
    <citation type="submission" date="2019-07" db="EMBL/GenBank/DDBJ databases">
        <title>De Novo Assembly of kiwifruit Actinidia rufa.</title>
        <authorList>
            <person name="Sugita-Konishi S."/>
            <person name="Sato K."/>
            <person name="Mori E."/>
            <person name="Abe Y."/>
            <person name="Kisaki G."/>
            <person name="Hamano K."/>
            <person name="Suezawa K."/>
            <person name="Otani M."/>
            <person name="Fukuda T."/>
            <person name="Manabe T."/>
            <person name="Gomi K."/>
            <person name="Tabuchi M."/>
            <person name="Akimitsu K."/>
            <person name="Kataoka I."/>
        </authorList>
    </citation>
    <scope>NUCLEOTIDE SEQUENCE [LARGE SCALE GENOMIC DNA]</scope>
    <source>
        <strain evidence="4">cv. Fuchu</strain>
    </source>
</reference>
<proteinExistence type="predicted"/>
<name>A0A7J0DXU5_9ERIC</name>
<sequence length="469" mass="52257">MVSEPIRDGLKILQSYTTQTFAEPPYTLQTCAEATSNSLSLCRNPSNPPGLRPEFFFNFAMEESSETSAGSQPQTERGSGTPTIHESSNLRITTTLFNGQNYLSWSRSAILSLKEQGKLGYVNGTITAPPVTDQGYGKWDIKNSHVINRLVHSMVPSIGEGYLHLTMAKDIWDTLADIYSRKGNMAQIFDLKWIIERQNQDEKTVLQYFTSLIGLWQTFDHYQDWNPICAADIASYQKLVERDRIFKFLTGLNQEYDPIRCGVLGMEPLPSLIETFACIQNEESRRMSMLSTVTHDRSALSSTPQYNGWNQPRNSSTDRLPDEKDKLFYDHCQYTRHTRETCWKLNGGRGNRGRGGRFGQSGGRNYGGRGGGSRAHHTEIVDSTTTSDLTPSSLESFSSAKMETLRRFMSRLNTSTSASSSFAYSDTPGRHAGSLMGAGGIVGEAAALDNQVAEIMEEEGEAHAPITQR</sequence>
<dbReference type="Pfam" id="PF14244">
    <property type="entry name" value="Retrotran_gag_3"/>
    <property type="match status" value="1"/>
</dbReference>
<dbReference type="InterPro" id="IPR029472">
    <property type="entry name" value="Copia-like_N"/>
</dbReference>
<dbReference type="Proteomes" id="UP000585474">
    <property type="component" value="Unassembled WGS sequence"/>
</dbReference>
<evidence type="ECO:0000259" key="2">
    <source>
        <dbReference type="Pfam" id="PF14244"/>
    </source>
</evidence>